<protein>
    <submittedName>
        <fullName evidence="1">Uncharacterized protein</fullName>
    </submittedName>
</protein>
<reference evidence="1" key="1">
    <citation type="submission" date="2014-11" db="EMBL/GenBank/DDBJ databases">
        <authorList>
            <person name="Amaro Gonzalez C."/>
        </authorList>
    </citation>
    <scope>NUCLEOTIDE SEQUENCE</scope>
</reference>
<accession>A0A0E9VZQ3</accession>
<sequence length="20" mass="2520">MLYDCIFLMSAELVLRFRWI</sequence>
<dbReference type="AlphaFoldDB" id="A0A0E9VZQ3"/>
<reference evidence="1" key="2">
    <citation type="journal article" date="2015" name="Fish Shellfish Immunol.">
        <title>Early steps in the European eel (Anguilla anguilla)-Vibrio vulnificus interaction in the gills: Role of the RtxA13 toxin.</title>
        <authorList>
            <person name="Callol A."/>
            <person name="Pajuelo D."/>
            <person name="Ebbesson L."/>
            <person name="Teles M."/>
            <person name="MacKenzie S."/>
            <person name="Amaro C."/>
        </authorList>
    </citation>
    <scope>NUCLEOTIDE SEQUENCE</scope>
</reference>
<evidence type="ECO:0000313" key="1">
    <source>
        <dbReference type="EMBL" id="JAH83582.1"/>
    </source>
</evidence>
<organism evidence="1">
    <name type="scientific">Anguilla anguilla</name>
    <name type="common">European freshwater eel</name>
    <name type="synonym">Muraena anguilla</name>
    <dbReference type="NCBI Taxonomy" id="7936"/>
    <lineage>
        <taxon>Eukaryota</taxon>
        <taxon>Metazoa</taxon>
        <taxon>Chordata</taxon>
        <taxon>Craniata</taxon>
        <taxon>Vertebrata</taxon>
        <taxon>Euteleostomi</taxon>
        <taxon>Actinopterygii</taxon>
        <taxon>Neopterygii</taxon>
        <taxon>Teleostei</taxon>
        <taxon>Anguilliformes</taxon>
        <taxon>Anguillidae</taxon>
        <taxon>Anguilla</taxon>
    </lineage>
</organism>
<name>A0A0E9VZQ3_ANGAN</name>
<dbReference type="EMBL" id="GBXM01024995">
    <property type="protein sequence ID" value="JAH83582.1"/>
    <property type="molecule type" value="Transcribed_RNA"/>
</dbReference>
<proteinExistence type="predicted"/>